<evidence type="ECO:0000313" key="3">
    <source>
        <dbReference type="Proteomes" id="UP000244929"/>
    </source>
</evidence>
<organism evidence="2 3">
    <name type="scientific">Flavobacterium album</name>
    <dbReference type="NCBI Taxonomy" id="2175091"/>
    <lineage>
        <taxon>Bacteria</taxon>
        <taxon>Pseudomonadati</taxon>
        <taxon>Bacteroidota</taxon>
        <taxon>Flavobacteriia</taxon>
        <taxon>Flavobacteriales</taxon>
        <taxon>Flavobacteriaceae</taxon>
        <taxon>Flavobacterium</taxon>
    </lineage>
</organism>
<dbReference type="SUPFAM" id="SSF54001">
    <property type="entry name" value="Cysteine proteinases"/>
    <property type="match status" value="1"/>
</dbReference>
<dbReference type="Proteomes" id="UP000244929">
    <property type="component" value="Chromosome"/>
</dbReference>
<dbReference type="InterPro" id="IPR038765">
    <property type="entry name" value="Papain-like_cys_pep_sf"/>
</dbReference>
<dbReference type="Gene3D" id="3.10.620.30">
    <property type="match status" value="1"/>
</dbReference>
<name>A0A2S1QZR3_9FLAO</name>
<gene>
    <name evidence="2" type="ORF">HYN59_12765</name>
</gene>
<dbReference type="PANTHER" id="PTHR46333">
    <property type="entry name" value="CYTOKINESIS PROTEIN 3"/>
    <property type="match status" value="1"/>
</dbReference>
<proteinExistence type="predicted"/>
<evidence type="ECO:0000259" key="1">
    <source>
        <dbReference type="SMART" id="SM00460"/>
    </source>
</evidence>
<dbReference type="EMBL" id="CP029186">
    <property type="protein sequence ID" value="AWH85923.1"/>
    <property type="molecule type" value="Genomic_DNA"/>
</dbReference>
<dbReference type="OrthoDB" id="9788327at2"/>
<accession>A0A2S1QZR3</accession>
<dbReference type="InterPro" id="IPR002931">
    <property type="entry name" value="Transglutaminase-like"/>
</dbReference>
<dbReference type="InterPro" id="IPR052557">
    <property type="entry name" value="CAP/Cytokinesis_protein"/>
</dbReference>
<dbReference type="GO" id="GO:0005737">
    <property type="term" value="C:cytoplasm"/>
    <property type="evidence" value="ECO:0007669"/>
    <property type="project" value="TreeGrafter"/>
</dbReference>
<dbReference type="PANTHER" id="PTHR46333:SF2">
    <property type="entry name" value="CYTOKINESIS PROTEIN 3"/>
    <property type="match status" value="1"/>
</dbReference>
<protein>
    <recommendedName>
        <fullName evidence="1">Transglutaminase-like domain-containing protein</fullName>
    </recommendedName>
</protein>
<sequence length="293" mass="34542">MIPTLIKSGPFVWIADNVAYDYKFVNRNKKTEFPKCKNGKDCGTIYKKWEDNFLHKVIKDKKAVCEGYARLFKRLCNNAGIQSSVVSGYTKQEPGQVGKMGKHDHAWNAILVDGHFYYFDVTWGSGYCTHDEKGKLENFHKRFNDYYWLIPADKLYRNHFPSEEIYLNDSDYTKERYRDNAYIKGDQLPYLEIIEPKSGVLHAKPGDTIHFKINYKADPEILQINTNIKDKSGYRKIVDEDSGETEMEEIEHHIPFKRDGDTIEFEYVIDSKNIRYIDVLFDYNRVMRFNVKF</sequence>
<dbReference type="AlphaFoldDB" id="A0A2S1QZR3"/>
<dbReference type="SMART" id="SM00460">
    <property type="entry name" value="TGc"/>
    <property type="match status" value="1"/>
</dbReference>
<keyword evidence="3" id="KW-1185">Reference proteome</keyword>
<reference evidence="2 3" key="1">
    <citation type="submission" date="2018-04" db="EMBL/GenBank/DDBJ databases">
        <title>Genome sequencing of Flavobacterium sp. HYN0059.</title>
        <authorList>
            <person name="Yi H."/>
            <person name="Baek C."/>
        </authorList>
    </citation>
    <scope>NUCLEOTIDE SEQUENCE [LARGE SCALE GENOMIC DNA]</scope>
    <source>
        <strain evidence="2 3">HYN0059</strain>
    </source>
</reference>
<dbReference type="KEGG" id="falb:HYN59_12765"/>
<dbReference type="Pfam" id="PF01841">
    <property type="entry name" value="Transglut_core"/>
    <property type="match status" value="1"/>
</dbReference>
<evidence type="ECO:0000313" key="2">
    <source>
        <dbReference type="EMBL" id="AWH85923.1"/>
    </source>
</evidence>
<feature type="domain" description="Transglutaminase-like" evidence="1">
    <location>
        <begin position="57"/>
        <end position="123"/>
    </location>
</feature>